<dbReference type="CDD" id="cd04301">
    <property type="entry name" value="NAT_SF"/>
    <property type="match status" value="1"/>
</dbReference>
<gene>
    <name evidence="3" type="ORF">GCM10009038_13560</name>
</gene>
<organism evidence="3 4">
    <name type="scientific">Salinicola rhizosphaerae</name>
    <dbReference type="NCBI Taxonomy" id="1443141"/>
    <lineage>
        <taxon>Bacteria</taxon>
        <taxon>Pseudomonadati</taxon>
        <taxon>Pseudomonadota</taxon>
        <taxon>Gammaproteobacteria</taxon>
        <taxon>Oceanospirillales</taxon>
        <taxon>Halomonadaceae</taxon>
        <taxon>Salinicola</taxon>
    </lineage>
</organism>
<accession>A0ABQ3DWS1</accession>
<dbReference type="PANTHER" id="PTHR13947:SF37">
    <property type="entry name" value="LD18367P"/>
    <property type="match status" value="1"/>
</dbReference>
<name>A0ABQ3DWS1_9GAMM</name>
<keyword evidence="1" id="KW-0808">Transferase</keyword>
<evidence type="ECO:0000313" key="3">
    <source>
        <dbReference type="EMBL" id="GHB16361.1"/>
    </source>
</evidence>
<evidence type="ECO:0000256" key="1">
    <source>
        <dbReference type="ARBA" id="ARBA00022679"/>
    </source>
</evidence>
<feature type="domain" description="N-acetyltransferase" evidence="2">
    <location>
        <begin position="3"/>
        <end position="155"/>
    </location>
</feature>
<dbReference type="InterPro" id="IPR016181">
    <property type="entry name" value="Acyl_CoA_acyltransferase"/>
</dbReference>
<dbReference type="PROSITE" id="PS51186">
    <property type="entry name" value="GNAT"/>
    <property type="match status" value="1"/>
</dbReference>
<comment type="caution">
    <text evidence="3">The sequence shown here is derived from an EMBL/GenBank/DDBJ whole genome shotgun (WGS) entry which is preliminary data.</text>
</comment>
<sequence length="170" mass="18824">MPVIITPFTPAHRQGVIDLILPIQQQEFGIEITAADQPDLGDIPGFYQQQSGGFWVAMAGDRIVGTIGLKAFDNGQAALRKMFVAEAYRGGASGAARQLLETLLAHADRYAIETIWLGTTAQFVGAHRFYEKHGFELVEAEALPDHFPRMAVDTRFYRRRLAGSQDPVHQ</sequence>
<protein>
    <submittedName>
        <fullName evidence="3">N-acetyltransferase</fullName>
    </submittedName>
</protein>
<dbReference type="EMBL" id="BMZI01000003">
    <property type="protein sequence ID" value="GHB16361.1"/>
    <property type="molecule type" value="Genomic_DNA"/>
</dbReference>
<dbReference type="Pfam" id="PF00583">
    <property type="entry name" value="Acetyltransf_1"/>
    <property type="match status" value="1"/>
</dbReference>
<dbReference type="Gene3D" id="3.40.630.30">
    <property type="match status" value="1"/>
</dbReference>
<reference evidence="4" key="1">
    <citation type="journal article" date="2019" name="Int. J. Syst. Evol. Microbiol.">
        <title>The Global Catalogue of Microorganisms (GCM) 10K type strain sequencing project: providing services to taxonomists for standard genome sequencing and annotation.</title>
        <authorList>
            <consortium name="The Broad Institute Genomics Platform"/>
            <consortium name="The Broad Institute Genome Sequencing Center for Infectious Disease"/>
            <person name="Wu L."/>
            <person name="Ma J."/>
        </authorList>
    </citation>
    <scope>NUCLEOTIDE SEQUENCE [LARGE SCALE GENOMIC DNA]</scope>
    <source>
        <strain evidence="4">KCTC 32998</strain>
    </source>
</reference>
<evidence type="ECO:0000259" key="2">
    <source>
        <dbReference type="PROSITE" id="PS51186"/>
    </source>
</evidence>
<evidence type="ECO:0000313" key="4">
    <source>
        <dbReference type="Proteomes" id="UP000646745"/>
    </source>
</evidence>
<dbReference type="RefSeq" id="WP_189443922.1">
    <property type="nucleotide sequence ID" value="NZ_BMZI01000003.1"/>
</dbReference>
<dbReference type="PANTHER" id="PTHR13947">
    <property type="entry name" value="GNAT FAMILY N-ACETYLTRANSFERASE"/>
    <property type="match status" value="1"/>
</dbReference>
<dbReference type="InterPro" id="IPR000182">
    <property type="entry name" value="GNAT_dom"/>
</dbReference>
<dbReference type="Proteomes" id="UP000646745">
    <property type="component" value="Unassembled WGS sequence"/>
</dbReference>
<keyword evidence="4" id="KW-1185">Reference proteome</keyword>
<proteinExistence type="predicted"/>
<dbReference type="SUPFAM" id="SSF55729">
    <property type="entry name" value="Acyl-CoA N-acyltransferases (Nat)"/>
    <property type="match status" value="1"/>
</dbReference>
<dbReference type="InterPro" id="IPR050769">
    <property type="entry name" value="NAT_camello-type"/>
</dbReference>